<sequence length="134" mass="15431">MPFDDDSHQSVEKWIGLFEDVANMFTLSDLHKLVFGKRSLKGKAKLSIQSETSVNSWEKLKDLLLSEFGYSCNSAELHEMLRKRKLKDNESLEKYFLKMKQLCNRGNVEDTTLMQYVINGILASVIRKSISYGC</sequence>
<comment type="caution">
    <text evidence="2">The sequence shown here is derived from an EMBL/GenBank/DDBJ whole genome shotgun (WGS) entry which is preliminary data.</text>
</comment>
<gene>
    <name evidence="2" type="ORF">AVEN_61143_1</name>
</gene>
<name>A0A4Y2IQM2_ARAVE</name>
<dbReference type="Proteomes" id="UP000499080">
    <property type="component" value="Unassembled WGS sequence"/>
</dbReference>
<dbReference type="OrthoDB" id="3863715at2759"/>
<evidence type="ECO:0000259" key="1">
    <source>
        <dbReference type="Pfam" id="PF03732"/>
    </source>
</evidence>
<dbReference type="EMBL" id="BGPR01107544">
    <property type="protein sequence ID" value="GBM79975.1"/>
    <property type="molecule type" value="Genomic_DNA"/>
</dbReference>
<organism evidence="2 3">
    <name type="scientific">Araneus ventricosus</name>
    <name type="common">Orbweaver spider</name>
    <name type="synonym">Epeira ventricosa</name>
    <dbReference type="NCBI Taxonomy" id="182803"/>
    <lineage>
        <taxon>Eukaryota</taxon>
        <taxon>Metazoa</taxon>
        <taxon>Ecdysozoa</taxon>
        <taxon>Arthropoda</taxon>
        <taxon>Chelicerata</taxon>
        <taxon>Arachnida</taxon>
        <taxon>Araneae</taxon>
        <taxon>Araneomorphae</taxon>
        <taxon>Entelegynae</taxon>
        <taxon>Araneoidea</taxon>
        <taxon>Araneidae</taxon>
        <taxon>Araneus</taxon>
    </lineage>
</organism>
<feature type="domain" description="Retrotransposon gag" evidence="1">
    <location>
        <begin position="51"/>
        <end position="121"/>
    </location>
</feature>
<dbReference type="PANTHER" id="PTHR33223:SF6">
    <property type="entry name" value="CCHC-TYPE DOMAIN-CONTAINING PROTEIN"/>
    <property type="match status" value="1"/>
</dbReference>
<dbReference type="Pfam" id="PF03732">
    <property type="entry name" value="Retrotrans_gag"/>
    <property type="match status" value="1"/>
</dbReference>
<accession>A0A4Y2IQM2</accession>
<evidence type="ECO:0000313" key="3">
    <source>
        <dbReference type="Proteomes" id="UP000499080"/>
    </source>
</evidence>
<reference evidence="2 3" key="1">
    <citation type="journal article" date="2019" name="Sci. Rep.">
        <title>Orb-weaving spider Araneus ventricosus genome elucidates the spidroin gene catalogue.</title>
        <authorList>
            <person name="Kono N."/>
            <person name="Nakamura H."/>
            <person name="Ohtoshi R."/>
            <person name="Moran D.A.P."/>
            <person name="Shinohara A."/>
            <person name="Yoshida Y."/>
            <person name="Fujiwara M."/>
            <person name="Mori M."/>
            <person name="Tomita M."/>
            <person name="Arakawa K."/>
        </authorList>
    </citation>
    <scope>NUCLEOTIDE SEQUENCE [LARGE SCALE GENOMIC DNA]</scope>
</reference>
<proteinExistence type="predicted"/>
<evidence type="ECO:0000313" key="2">
    <source>
        <dbReference type="EMBL" id="GBM79975.1"/>
    </source>
</evidence>
<dbReference type="InterPro" id="IPR005162">
    <property type="entry name" value="Retrotrans_gag_dom"/>
</dbReference>
<keyword evidence="3" id="KW-1185">Reference proteome</keyword>
<protein>
    <recommendedName>
        <fullName evidence="1">Retrotransposon gag domain-containing protein</fullName>
    </recommendedName>
</protein>
<dbReference type="AlphaFoldDB" id="A0A4Y2IQM2"/>
<dbReference type="PANTHER" id="PTHR33223">
    <property type="entry name" value="CCHC-TYPE DOMAIN-CONTAINING PROTEIN"/>
    <property type="match status" value="1"/>
</dbReference>